<comment type="caution">
    <text evidence="2">The sequence shown here is derived from an EMBL/GenBank/DDBJ whole genome shotgun (WGS) entry which is preliminary data.</text>
</comment>
<evidence type="ECO:0000313" key="3">
    <source>
        <dbReference type="Proteomes" id="UP001159364"/>
    </source>
</evidence>
<name>A0AAV8U4B5_9ROSI</name>
<dbReference type="EMBL" id="JAIWQS010000002">
    <property type="protein sequence ID" value="KAJ8772964.1"/>
    <property type="molecule type" value="Genomic_DNA"/>
</dbReference>
<dbReference type="PANTHER" id="PTHR33781:SF3">
    <property type="entry name" value="PROTEIN PHYTOCHROME KINASE SUBSTRATE 3"/>
    <property type="match status" value="1"/>
</dbReference>
<evidence type="ECO:0000313" key="2">
    <source>
        <dbReference type="EMBL" id="KAJ8772964.1"/>
    </source>
</evidence>
<reference evidence="2 3" key="1">
    <citation type="submission" date="2021-09" db="EMBL/GenBank/DDBJ databases">
        <title>Genomic insights and catalytic innovation underlie evolution of tropane alkaloids biosynthesis.</title>
        <authorList>
            <person name="Wang Y.-J."/>
            <person name="Tian T."/>
            <person name="Huang J.-P."/>
            <person name="Huang S.-X."/>
        </authorList>
    </citation>
    <scope>NUCLEOTIDE SEQUENCE [LARGE SCALE GENOMIC DNA]</scope>
    <source>
        <strain evidence="2">KIB-2018</strain>
        <tissue evidence="2">Leaf</tissue>
    </source>
</reference>
<evidence type="ECO:0000256" key="1">
    <source>
        <dbReference type="SAM" id="MobiDB-lite"/>
    </source>
</evidence>
<keyword evidence="3" id="KW-1185">Reference proteome</keyword>
<proteinExistence type="predicted"/>
<dbReference type="AlphaFoldDB" id="A0AAV8U4B5"/>
<gene>
    <name evidence="2" type="ORF">K2173_028141</name>
</gene>
<organism evidence="2 3">
    <name type="scientific">Erythroxylum novogranatense</name>
    <dbReference type="NCBI Taxonomy" id="1862640"/>
    <lineage>
        <taxon>Eukaryota</taxon>
        <taxon>Viridiplantae</taxon>
        <taxon>Streptophyta</taxon>
        <taxon>Embryophyta</taxon>
        <taxon>Tracheophyta</taxon>
        <taxon>Spermatophyta</taxon>
        <taxon>Magnoliopsida</taxon>
        <taxon>eudicotyledons</taxon>
        <taxon>Gunneridae</taxon>
        <taxon>Pentapetalae</taxon>
        <taxon>rosids</taxon>
        <taxon>fabids</taxon>
        <taxon>Malpighiales</taxon>
        <taxon>Erythroxylaceae</taxon>
        <taxon>Erythroxylum</taxon>
    </lineage>
</organism>
<feature type="compositionally biased region" description="Polar residues" evidence="1">
    <location>
        <begin position="101"/>
        <end position="125"/>
    </location>
</feature>
<dbReference type="InterPro" id="IPR039615">
    <property type="entry name" value="PKS"/>
</dbReference>
<protein>
    <recommendedName>
        <fullName evidence="4">Protein PHYTOCHROME KINASE SUBSTRATE 1-like</fullName>
    </recommendedName>
</protein>
<dbReference type="Proteomes" id="UP001159364">
    <property type="component" value="Linkage Group LG02"/>
</dbReference>
<dbReference type="GO" id="GO:0009638">
    <property type="term" value="P:phototropism"/>
    <property type="evidence" value="ECO:0007669"/>
    <property type="project" value="InterPro"/>
</dbReference>
<accession>A0AAV8U4B5</accession>
<feature type="region of interest" description="Disordered" evidence="1">
    <location>
        <begin position="91"/>
        <end position="126"/>
    </location>
</feature>
<evidence type="ECO:0008006" key="4">
    <source>
        <dbReference type="Google" id="ProtNLM"/>
    </source>
</evidence>
<sequence>MESERKITALRDASFSSYLSRADDNFVVKLTDPLQETSGIKSSMPEEGEISVFSAEKYFKMKLDDECPRLIDSNQVRHVHGKDIRRVDHGMKMKRRPGTPIASSEASWDGQTALLQSSTKSSSQNRQKKVNERWLFAGFPCNGSCSDKKSVYTTSSVAYRGIHGKESTKETIPPVNRNSAVLGGRRLQSGSRFHVFHNQNSEENSSFGSNRDDCFVLSTVNSCVQSLNVIREDHRVKVEEPRNSIEMFGSRLMRKEDTAMNRKLSVLTWDAIPKAQSIATASTTSQVYDDIDSDASSDLFEIENISGTSQPKLTKKTKDGMSCCMTPSEGSIEWRVVTASAADFSAVSDYDEKKVGENRAKSGLVSTARKSRPNGLLGCRSLKAIEVVETAYKRNEMARPMPVRKLETEGKVNDYNFL</sequence>
<dbReference type="PANTHER" id="PTHR33781">
    <property type="entry name" value="PROTEIN PHYTOCHROME KINASE SUBSTRATE 1-RELATED"/>
    <property type="match status" value="1"/>
</dbReference>